<evidence type="ECO:0000313" key="3">
    <source>
        <dbReference type="Proteomes" id="UP001642483"/>
    </source>
</evidence>
<proteinExistence type="predicted"/>
<feature type="chain" id="PRO_5045237225" description="Sodefrin-like factor" evidence="1">
    <location>
        <begin position="24"/>
        <end position="289"/>
    </location>
</feature>
<organism evidence="2 3">
    <name type="scientific">Clavelina lepadiformis</name>
    <name type="common">Light-bulb sea squirt</name>
    <name type="synonym">Ascidia lepadiformis</name>
    <dbReference type="NCBI Taxonomy" id="159417"/>
    <lineage>
        <taxon>Eukaryota</taxon>
        <taxon>Metazoa</taxon>
        <taxon>Chordata</taxon>
        <taxon>Tunicata</taxon>
        <taxon>Ascidiacea</taxon>
        <taxon>Aplousobranchia</taxon>
        <taxon>Clavelinidae</taxon>
        <taxon>Clavelina</taxon>
    </lineage>
</organism>
<keyword evidence="3" id="KW-1185">Reference proteome</keyword>
<reference evidence="2 3" key="1">
    <citation type="submission" date="2024-02" db="EMBL/GenBank/DDBJ databases">
        <authorList>
            <person name="Daric V."/>
            <person name="Darras S."/>
        </authorList>
    </citation>
    <scope>NUCLEOTIDE SEQUENCE [LARGE SCALE GENOMIC DNA]</scope>
</reference>
<sequence length="289" mass="32437">MKTIIANAAILIALVQQMQQGEAIQCYQCEYSSYQYPPSESISCYNSSEISREFLKECPKCEDNCITYISTDYDDVRVRRGCTSERRDLSCVNGDCWSTCDKDGCNDNLPTPAKTIKCYQGYEHEIDSTSTYAECPFGLNYCLTAVKYNAEYHDPKYPYQVSKSCSATFVNPTCLTELNETLCFSTCDTDGCNSEVVPSKPPTGIPSAVGNEEGIMLNIAKEMIKMRLVSFIYARSLLYSLKLNKFFHGFYKHVSPQTIIQSGDHPSLENVQPKSDEDVSGEVTMEVIE</sequence>
<name>A0ABP0FG71_CLALP</name>
<comment type="caution">
    <text evidence="2">The sequence shown here is derived from an EMBL/GenBank/DDBJ whole genome shotgun (WGS) entry which is preliminary data.</text>
</comment>
<protein>
    <recommendedName>
        <fullName evidence="4">Sodefrin-like factor</fullName>
    </recommendedName>
</protein>
<evidence type="ECO:0000256" key="1">
    <source>
        <dbReference type="SAM" id="SignalP"/>
    </source>
</evidence>
<dbReference type="SUPFAM" id="SSF57302">
    <property type="entry name" value="Snake toxin-like"/>
    <property type="match status" value="1"/>
</dbReference>
<accession>A0ABP0FG71</accession>
<dbReference type="InterPro" id="IPR045860">
    <property type="entry name" value="Snake_toxin-like_sf"/>
</dbReference>
<evidence type="ECO:0000313" key="2">
    <source>
        <dbReference type="EMBL" id="CAK8678683.1"/>
    </source>
</evidence>
<dbReference type="EMBL" id="CAWYQH010000057">
    <property type="protein sequence ID" value="CAK8678683.1"/>
    <property type="molecule type" value="Genomic_DNA"/>
</dbReference>
<evidence type="ECO:0008006" key="4">
    <source>
        <dbReference type="Google" id="ProtNLM"/>
    </source>
</evidence>
<dbReference type="Proteomes" id="UP001642483">
    <property type="component" value="Unassembled WGS sequence"/>
</dbReference>
<feature type="signal peptide" evidence="1">
    <location>
        <begin position="1"/>
        <end position="23"/>
    </location>
</feature>
<gene>
    <name evidence="2" type="ORF">CVLEPA_LOCUS8585</name>
</gene>
<keyword evidence="1" id="KW-0732">Signal</keyword>